<organism evidence="11 12">
    <name type="scientific">Kaustia mangrovi</name>
    <dbReference type="NCBI Taxonomy" id="2593653"/>
    <lineage>
        <taxon>Bacteria</taxon>
        <taxon>Pseudomonadati</taxon>
        <taxon>Pseudomonadota</taxon>
        <taxon>Alphaproteobacteria</taxon>
        <taxon>Hyphomicrobiales</taxon>
        <taxon>Parvibaculaceae</taxon>
        <taxon>Kaustia</taxon>
    </lineage>
</organism>
<evidence type="ECO:0000256" key="8">
    <source>
        <dbReference type="ARBA" id="ARBA00023779"/>
    </source>
</evidence>
<feature type="domain" description="Uracil-DNA glycosylase-like" evidence="10">
    <location>
        <begin position="42"/>
        <end position="208"/>
    </location>
</feature>
<dbReference type="GO" id="GO:0051539">
    <property type="term" value="F:4 iron, 4 sulfur cluster binding"/>
    <property type="evidence" value="ECO:0007669"/>
    <property type="project" value="UniProtKB-KW"/>
</dbReference>
<keyword evidence="2" id="KW-0479">Metal-binding</keyword>
<dbReference type="Pfam" id="PF03167">
    <property type="entry name" value="UDG"/>
    <property type="match status" value="1"/>
</dbReference>
<keyword evidence="6" id="KW-0411">Iron-sulfur</keyword>
<evidence type="ECO:0000256" key="4">
    <source>
        <dbReference type="ARBA" id="ARBA00022801"/>
    </source>
</evidence>
<protein>
    <recommendedName>
        <fullName evidence="9">Type-5 uracil-DNA glycosylase</fullName>
    </recommendedName>
</protein>
<evidence type="ECO:0000256" key="1">
    <source>
        <dbReference type="ARBA" id="ARBA00022485"/>
    </source>
</evidence>
<dbReference type="GO" id="GO:0006284">
    <property type="term" value="P:base-excision repair"/>
    <property type="evidence" value="ECO:0007669"/>
    <property type="project" value="InterPro"/>
</dbReference>
<dbReference type="GO" id="GO:0033958">
    <property type="term" value="F:DNA-deoxyinosine glycosylase activity"/>
    <property type="evidence" value="ECO:0007669"/>
    <property type="project" value="InterPro"/>
</dbReference>
<dbReference type="GO" id="GO:0046872">
    <property type="term" value="F:metal ion binding"/>
    <property type="evidence" value="ECO:0007669"/>
    <property type="project" value="UniProtKB-KW"/>
</dbReference>
<evidence type="ECO:0000256" key="7">
    <source>
        <dbReference type="ARBA" id="ARBA00023204"/>
    </source>
</evidence>
<keyword evidence="7" id="KW-0234">DNA repair</keyword>
<dbReference type="GO" id="GO:0004844">
    <property type="term" value="F:uracil DNA N-glycosylase activity"/>
    <property type="evidence" value="ECO:0007669"/>
    <property type="project" value="InterPro"/>
</dbReference>
<sequence>MTPDPASALPEPPHDCAKCARLAEFRARNRAEHPDWFNAPVPSFGDRTARLLVVGLAPGLKGANKTGRPFTGDFAGDLLYATLIGHGFAHGTYGATPADGLTLKRCMITNAVRCVPPQNKPTGPEIRLCNNYLSHLLEDLNELVAVLALGRIAHDAVLTARGLKRSAHPFGHGAIHDLGGVALFDSYHCSRYNTQTRRLTPEMFNAVIAAIRDHVGD</sequence>
<dbReference type="Proteomes" id="UP000593594">
    <property type="component" value="Chromosome"/>
</dbReference>
<dbReference type="InterPro" id="IPR005122">
    <property type="entry name" value="Uracil-DNA_glycosylase-like"/>
</dbReference>
<evidence type="ECO:0000256" key="3">
    <source>
        <dbReference type="ARBA" id="ARBA00022763"/>
    </source>
</evidence>
<evidence type="ECO:0000256" key="2">
    <source>
        <dbReference type="ARBA" id="ARBA00022723"/>
    </source>
</evidence>
<dbReference type="SMART" id="SM00987">
    <property type="entry name" value="UreE_C"/>
    <property type="match status" value="1"/>
</dbReference>
<comment type="similarity">
    <text evidence="8">Belongs to the uracil-DNA glycosylase (UDG) superfamily. Type 5 (UDGb) family.</text>
</comment>
<dbReference type="SUPFAM" id="SSF52141">
    <property type="entry name" value="Uracil-DNA glycosylase-like"/>
    <property type="match status" value="1"/>
</dbReference>
<evidence type="ECO:0000256" key="5">
    <source>
        <dbReference type="ARBA" id="ARBA00023004"/>
    </source>
</evidence>
<dbReference type="InterPro" id="IPR036895">
    <property type="entry name" value="Uracil-DNA_glycosylase-like_sf"/>
</dbReference>
<dbReference type="EMBL" id="CP058214">
    <property type="protein sequence ID" value="QPC41793.1"/>
    <property type="molecule type" value="Genomic_DNA"/>
</dbReference>
<accession>A0A7S8C1T4</accession>
<evidence type="ECO:0000313" key="11">
    <source>
        <dbReference type="EMBL" id="QPC41793.1"/>
    </source>
</evidence>
<dbReference type="RefSeq" id="WP_213163020.1">
    <property type="nucleotide sequence ID" value="NZ_CP058214.1"/>
</dbReference>
<dbReference type="KEGG" id="kmn:HW532_03135"/>
<dbReference type="SMART" id="SM00986">
    <property type="entry name" value="UDG"/>
    <property type="match status" value="1"/>
</dbReference>
<dbReference type="AlphaFoldDB" id="A0A7S8C1T4"/>
<name>A0A7S8C1T4_9HYPH</name>
<gene>
    <name evidence="11" type="ORF">HW532_03135</name>
</gene>
<evidence type="ECO:0000256" key="9">
    <source>
        <dbReference type="ARBA" id="ARBA00023887"/>
    </source>
</evidence>
<proteinExistence type="inferred from homology"/>
<dbReference type="InterPro" id="IPR044147">
    <property type="entry name" value="UdgB-like"/>
</dbReference>
<reference evidence="11 12" key="1">
    <citation type="submission" date="2020-06" db="EMBL/GenBank/DDBJ databases">
        <title>Genome sequence of 2 isolates from Red Sea Mangroves.</title>
        <authorList>
            <person name="Sefrji F."/>
            <person name="Michoud G."/>
            <person name="Merlino G."/>
            <person name="Daffonchio D."/>
        </authorList>
    </citation>
    <scope>NUCLEOTIDE SEQUENCE [LARGE SCALE GENOMIC DNA]</scope>
    <source>
        <strain evidence="11 12">R1DC25</strain>
    </source>
</reference>
<keyword evidence="5" id="KW-0408">Iron</keyword>
<evidence type="ECO:0000256" key="6">
    <source>
        <dbReference type="ARBA" id="ARBA00023014"/>
    </source>
</evidence>
<keyword evidence="3" id="KW-0227">DNA damage</keyword>
<dbReference type="PANTHER" id="PTHR33693:SF3">
    <property type="entry name" value="TYPE-5 URACIL-DNA GLYCOSYLASE"/>
    <property type="match status" value="1"/>
</dbReference>
<keyword evidence="4" id="KW-0378">Hydrolase</keyword>
<dbReference type="Gene3D" id="3.40.470.10">
    <property type="entry name" value="Uracil-DNA glycosylase-like domain"/>
    <property type="match status" value="1"/>
</dbReference>
<dbReference type="InterPro" id="IPR051536">
    <property type="entry name" value="UDG_Type-4/5"/>
</dbReference>
<dbReference type="PANTHER" id="PTHR33693">
    <property type="entry name" value="TYPE-5 URACIL-DNA GLYCOSYLASE"/>
    <property type="match status" value="1"/>
</dbReference>
<dbReference type="CDD" id="cd10031">
    <property type="entry name" value="UDG-F5_TTUDGB_like"/>
    <property type="match status" value="1"/>
</dbReference>
<evidence type="ECO:0000259" key="10">
    <source>
        <dbReference type="SMART" id="SM00986"/>
    </source>
</evidence>
<keyword evidence="1" id="KW-0004">4Fe-4S</keyword>
<evidence type="ECO:0000313" key="12">
    <source>
        <dbReference type="Proteomes" id="UP000593594"/>
    </source>
</evidence>
<keyword evidence="12" id="KW-1185">Reference proteome</keyword>